<feature type="compositionally biased region" description="Polar residues" evidence="1">
    <location>
        <begin position="1"/>
        <end position="10"/>
    </location>
</feature>
<dbReference type="SUPFAM" id="SSF55874">
    <property type="entry name" value="ATPase domain of HSP90 chaperone/DNA topoisomerase II/histidine kinase"/>
    <property type="match status" value="1"/>
</dbReference>
<dbReference type="InterPro" id="IPR036890">
    <property type="entry name" value="HATPase_C_sf"/>
</dbReference>
<proteinExistence type="predicted"/>
<feature type="domain" description="Protein NO VEIN C-terminal" evidence="2">
    <location>
        <begin position="2510"/>
        <end position="2598"/>
    </location>
</feature>
<dbReference type="PANTHER" id="PTHR32387">
    <property type="entry name" value="WU:FJ29H11"/>
    <property type="match status" value="1"/>
</dbReference>
<gene>
    <name evidence="3" type="ORF">EVOR1521_LOCUS3146</name>
</gene>
<dbReference type="InterPro" id="IPR024975">
    <property type="entry name" value="NOV_C"/>
</dbReference>
<feature type="region of interest" description="Disordered" evidence="1">
    <location>
        <begin position="2294"/>
        <end position="2330"/>
    </location>
</feature>
<name>A0AA36MIV1_9DINO</name>
<evidence type="ECO:0000259" key="2">
    <source>
        <dbReference type="Pfam" id="PF13020"/>
    </source>
</evidence>
<feature type="region of interest" description="Disordered" evidence="1">
    <location>
        <begin position="406"/>
        <end position="429"/>
    </location>
</feature>
<comment type="caution">
    <text evidence="3">The sequence shown here is derived from an EMBL/GenBank/DDBJ whole genome shotgun (WGS) entry which is preliminary data.</text>
</comment>
<keyword evidence="4" id="KW-1185">Reference proteome</keyword>
<dbReference type="NCBIfam" id="NF047352">
    <property type="entry name" value="P_loop_sacsin"/>
    <property type="match status" value="1"/>
</dbReference>
<feature type="region of interest" description="Disordered" evidence="1">
    <location>
        <begin position="1"/>
        <end position="22"/>
    </location>
</feature>
<dbReference type="Proteomes" id="UP001178507">
    <property type="component" value="Unassembled WGS sequence"/>
</dbReference>
<accession>A0AA36MIV1</accession>
<reference evidence="3" key="1">
    <citation type="submission" date="2023-08" db="EMBL/GenBank/DDBJ databases">
        <authorList>
            <person name="Chen Y."/>
            <person name="Shah S."/>
            <person name="Dougan E. K."/>
            <person name="Thang M."/>
            <person name="Chan C."/>
        </authorList>
    </citation>
    <scope>NUCLEOTIDE SEQUENCE</scope>
</reference>
<evidence type="ECO:0000313" key="4">
    <source>
        <dbReference type="Proteomes" id="UP001178507"/>
    </source>
</evidence>
<organism evidence="3 4">
    <name type="scientific">Effrenium voratum</name>
    <dbReference type="NCBI Taxonomy" id="2562239"/>
    <lineage>
        <taxon>Eukaryota</taxon>
        <taxon>Sar</taxon>
        <taxon>Alveolata</taxon>
        <taxon>Dinophyceae</taxon>
        <taxon>Suessiales</taxon>
        <taxon>Symbiodiniaceae</taxon>
        <taxon>Effrenium</taxon>
    </lineage>
</organism>
<feature type="compositionally biased region" description="Low complexity" evidence="1">
    <location>
        <begin position="2297"/>
        <end position="2321"/>
    </location>
</feature>
<evidence type="ECO:0000313" key="3">
    <source>
        <dbReference type="EMBL" id="CAJ1373276.1"/>
    </source>
</evidence>
<dbReference type="PANTHER" id="PTHR32387:SF0">
    <property type="entry name" value="PROTEIN NO VEIN"/>
    <property type="match status" value="1"/>
</dbReference>
<feature type="region of interest" description="Disordered" evidence="1">
    <location>
        <begin position="2080"/>
        <end position="2107"/>
    </location>
</feature>
<sequence length="2626" mass="288021">MSQVATLGSTRRTHPSKGRSGLRPDVARLERFLQEEMRRILDQDGCPTAQELVARCVLEFPEALNLGLESLADHLVSLRTLVRKEQALRQFLLSVRSLCSVWSVRDAERAFLASSFMKKSFDVAEWKSLLLGPSLSKHPAWSEVFREFEMPQHKWMQYDVPPDELSDAVTAMELLFEHRVESSGMDGAIDFTKEIKFEEFERWLLARGMILEDCGVCINKHKFGLIMGSMNGALAHEHRLQKEAEERYLDKLLQHAEEEVHKETARLAEVDDEAAAFRLRWHRVARTRSRSQLAGDLCLWAKHKLGCDVHPLRPMAAALAMELRAEATEEETEAACVSPMELEETVRRQLAATEPGLAGLLKLERGVLGAASMEQLLPGEGSFLNFLVQKQELRVLVEEVLAPQHPNQAQARAKEGGDAEGLGAAAESSELRDSRDLDAALRELKPGCAVVDVELAAKAQQRLRRQGLEASVLELLGTAPERSAFGSGWATRIKDVKAFHLLQTHVNLVLRTAGPAALNYHFGERSALALGACPQDDKTLVPQLSHLLNSGLHVEAHALSQLLAARRSVDLPAERKNDTEAEAAAKAAQTLLEGQKPTVSQSMFHRLHEPPLAGHVTAEKALDALAGLAFLEDAESSLCWQELFAPSLGSLPEFLCQQAEEGQLLKRDLKFLVLAPTALGCAGLLPRVARLPPASAEAFAAAVAAGAARRAAAQLAALCVEEPGEVQALVYYFKLGLKDLKSRLSATTSSSEQPSAAVCSALAVSLLKALPAGLRAMLGALVVLPCLKEELGWAEACCTAALRLGCRPMLAALALHWDVPLWGLEPLPPPAADSEDFFRALGVDSRRSADANEAQGADGAVTRNLGAESGEAAGALPATPGTGETQEVEPLVCPTALGDDEKCEFLQSIRAGFCLDQQDAAQLQRNLGGALKRLGDDLYREQHHFVFELLQNGDDNEYAEGVVPCYQLILCEDMLVALSNEVGFSQANVDSLCSVDSSTKPRLDDGEERIGKKGIGFKSVFKITDTPTIHSNGWHFRFNAKLKLENVNIKELGYIVPEAMPAGDMMFPSWRTEIRLPFKPGLGNEERNILQQDFRALDGTLLLNLNKLKRLILECSSDAMDSGSGDYRSLKSEDLCDPQPVSSAEGEVKWNLVRISDGLVRDWLCVEGAFPFRATERGRLVRMKVSFPLPQGGADKWLQEELPTQQTFCYLPLRSFGWKFVLHANFDVTASRNELHSSSPWNLRIKELLPKLLAVSGRILQEHLMPCSQPENEPEAREHAAFYAHVPYSYFLRFMPLPGELGGSGLNSDFFAGSEGHIWQRLRRERCVLSDEGVWMEPHRVFQAPDNMKQVISSGQLQQFHDGLCYLHSQFVGLSHETMHHLGVRTLEAAFDVLLTVLGRMAAEKKLGASFVRRALALAYSLIWASWQEALPNDPGDRLRKLGALQILPVQGDAEVLHGASAVGLFLPETSGCFPESLMSALEIQILLPELFEGEEGRLARRILEHAGVRSLTPSAIIWDGVIPLLAKTRCPKTVALCLAFLASRPFSDFEDGRKKTSVESALQTALKVPVRHGSGEVTLSGLPEPMLLGEEFHNILAQEAIDAEVSHAHEVLAGASSRSDHPCVEAPLLLTAAAEIGIQASQVARFLVQHCSVTMGHFPVLTRTLQVPVQEIAHHSPHLAETVAELVQEEGDASAIQLRDAESPSLTAMLSRQLDVQLLVASYVLELQRHMTATLTLKSSKKCPPSALATELMRRPWVPSSSALAKPGDTRFLWDTPELPGLTGKLKPRVLAVLQPHVPIVRDENLSGGFRKLLQQLGSKQLASRDVLQLLRTWSESRTEITEGEMTVVYESLHTLHIHNRTTDVEEAFQANAERLIFVPLDAKLTKRNNSDSNRMHGKWVAASSCCILEDRQFTNRVGGHLSQLQAVRELELHYAKVLEAPFVRFGIEKFPTEEHRIHSIAAAASSKEFNNAIRIAETLLAQTFEWAGPGQERRRGEPLDPEHCRTLRRCFSRHRSLPTQNHGWVAWHDGCDEQPGAVEVCLPSQQAHGKKVLHARLQRLFGVFLELGMKRAEEAEAEDAAAATADSVPKAAETPSCEVTNEGNDSEAGDVLRQAMAYVQCWLHIVHPQVYHILNTRAPALHSLVMREAEALQIAGRKVSAFMSAESATLFLDSTKRGRDMQQALQLLLGHPRGLRLQRSDEVGANAEMLGTEVLIRLAESERPGRAAFNVLCEFGYECPDPPASLPLAWWFGKPPLLVEEAPPTVATGALAPGTGRGRWTRHLGVEDAKDRIAGSGSTPSTGPGHVAGPAGPAGSAGPAPGPDSEVDCWSARRSAEVVRRSSDLAGSSFGSVSGDQGAGQATRAQAWAALQAQELDNVIQHLGLGRGSAGLSCSRASSQLRKADSHAREERQDLEALSQHAAQLRALAAAGVLGEERGGPVAPWAAQRPGEVLQGLEEQLSQHWTFQHLPNLDEMQGLPEDAPGELGVPTVGRLTADDERKVATWGEQWVFKTLRRKYAHDPDVLVRWLNQSDEQFEFYDISVVHPDGRQDFYEVKSTITRDKRLLEVSEKQVIEASLLKSRFNLVRVFGAGSSSARMLLVPNPSAQCLRKAQSGVELLLKLP</sequence>
<dbReference type="Gene3D" id="3.30.565.10">
    <property type="entry name" value="Histidine kinase-like ATPase, C-terminal domain"/>
    <property type="match status" value="1"/>
</dbReference>
<dbReference type="EMBL" id="CAUJNA010000183">
    <property type="protein sequence ID" value="CAJ1373276.1"/>
    <property type="molecule type" value="Genomic_DNA"/>
</dbReference>
<protein>
    <recommendedName>
        <fullName evidence="2">Protein NO VEIN C-terminal domain-containing protein</fullName>
    </recommendedName>
</protein>
<dbReference type="InterPro" id="IPR052957">
    <property type="entry name" value="Auxin_embryo_med"/>
</dbReference>
<dbReference type="Pfam" id="PF13020">
    <property type="entry name" value="NOV_C"/>
    <property type="match status" value="1"/>
</dbReference>
<evidence type="ECO:0000256" key="1">
    <source>
        <dbReference type="SAM" id="MobiDB-lite"/>
    </source>
</evidence>